<reference evidence="10" key="2">
    <citation type="submission" date="2021-11" db="EMBL/GenBank/DDBJ databases">
        <title>Isoprene-degrading acetogen.</title>
        <authorList>
            <person name="Yang Y."/>
            <person name="Jin H."/>
            <person name="Yan J."/>
        </authorList>
    </citation>
    <scope>NUCLEOTIDE SEQUENCE</scope>
    <source>
        <strain evidence="10">Berkeley</strain>
    </source>
</reference>
<evidence type="ECO:0000256" key="2">
    <source>
        <dbReference type="ARBA" id="ARBA00009773"/>
    </source>
</evidence>
<sequence length="357" mass="38686">MEDSSNKKRLLFLNLIVVVLIAALCFFIWPTLAGMFAPFFFAIVLAYLLNPLVRILENKGLSRGSSVLIVFFAVLALVIGAFMSFIPSLITNIASMIKSIPSFVTQMQTYITNLSDYISNFTGYDITQFFNLEQVLGNVLQGFATALQGISNALIQNSGQLMNIIIVPLVTIFLMIDKEFFIKGIMYLVPLQYRNSMLKMCCDIDLVIGGFIKGQGLTSLIAGIATGIGAFFLGLPYASIIGVIAGVTTMVPYFGPAVGTIVIMLLVLFTNPMMMIPMLIVIGVVQVVCGNFLAPALMSGNVGLHPVFIIFSIFFFGAMFGGVGMIMAVPIMGTIKVIGGYIISLFASKDVTDLKKD</sequence>
<keyword evidence="5 8" id="KW-0812">Transmembrane</keyword>
<organism evidence="9 11">
    <name type="scientific">Acetobacterium wieringae</name>
    <dbReference type="NCBI Taxonomy" id="52694"/>
    <lineage>
        <taxon>Bacteria</taxon>
        <taxon>Bacillati</taxon>
        <taxon>Bacillota</taxon>
        <taxon>Clostridia</taxon>
        <taxon>Eubacteriales</taxon>
        <taxon>Eubacteriaceae</taxon>
        <taxon>Acetobacterium</taxon>
    </lineage>
</organism>
<dbReference type="Proteomes" id="UP000176244">
    <property type="component" value="Unassembled WGS sequence"/>
</dbReference>
<protein>
    <submittedName>
        <fullName evidence="10">AI-2E family transporter</fullName>
    </submittedName>
    <submittedName>
        <fullName evidence="9">Pheromone autoinducer 2 transporter</fullName>
    </submittedName>
</protein>
<evidence type="ECO:0000313" key="12">
    <source>
        <dbReference type="Proteomes" id="UP001163550"/>
    </source>
</evidence>
<feature type="transmembrane region" description="Helical" evidence="8">
    <location>
        <begin position="35"/>
        <end position="53"/>
    </location>
</feature>
<keyword evidence="7 8" id="KW-0472">Membrane</keyword>
<evidence type="ECO:0000313" key="10">
    <source>
        <dbReference type="EMBL" id="UYO62073.1"/>
    </source>
</evidence>
<dbReference type="EMBL" id="CP087994">
    <property type="protein sequence ID" value="UYO62073.1"/>
    <property type="molecule type" value="Genomic_DNA"/>
</dbReference>
<feature type="transmembrane region" description="Helical" evidence="8">
    <location>
        <begin position="304"/>
        <end position="329"/>
    </location>
</feature>
<keyword evidence="3" id="KW-0813">Transport</keyword>
<dbReference type="AlphaFoldDB" id="A0A1F2PIH2"/>
<evidence type="ECO:0000256" key="1">
    <source>
        <dbReference type="ARBA" id="ARBA00004651"/>
    </source>
</evidence>
<feature type="transmembrane region" description="Helical" evidence="8">
    <location>
        <begin position="220"/>
        <end position="244"/>
    </location>
</feature>
<gene>
    <name evidence="9" type="ORF">ACWI_17540</name>
    <name evidence="10" type="ORF">LNN31_14970</name>
</gene>
<dbReference type="InterPro" id="IPR002549">
    <property type="entry name" value="AI-2E-like"/>
</dbReference>
<keyword evidence="4" id="KW-1003">Cell membrane</keyword>
<feature type="transmembrane region" description="Helical" evidence="8">
    <location>
        <begin position="160"/>
        <end position="176"/>
    </location>
</feature>
<dbReference type="Pfam" id="PF01594">
    <property type="entry name" value="AI-2E_transport"/>
    <property type="match status" value="1"/>
</dbReference>
<evidence type="ECO:0000313" key="9">
    <source>
        <dbReference type="EMBL" id="OFV70734.1"/>
    </source>
</evidence>
<dbReference type="EMBL" id="LKEU01000028">
    <property type="protein sequence ID" value="OFV70734.1"/>
    <property type="molecule type" value="Genomic_DNA"/>
</dbReference>
<dbReference type="PANTHER" id="PTHR21716:SF53">
    <property type="entry name" value="PERMEASE PERM-RELATED"/>
    <property type="match status" value="1"/>
</dbReference>
<dbReference type="RefSeq" id="WP_070371066.1">
    <property type="nucleotide sequence ID" value="NZ_CABIIK010000028.1"/>
</dbReference>
<dbReference type="GO" id="GO:0055085">
    <property type="term" value="P:transmembrane transport"/>
    <property type="evidence" value="ECO:0007669"/>
    <property type="project" value="TreeGrafter"/>
</dbReference>
<feature type="transmembrane region" description="Helical" evidence="8">
    <location>
        <begin position="276"/>
        <end position="298"/>
    </location>
</feature>
<evidence type="ECO:0000313" key="11">
    <source>
        <dbReference type="Proteomes" id="UP000176244"/>
    </source>
</evidence>
<keyword evidence="6 8" id="KW-1133">Transmembrane helix</keyword>
<dbReference type="OrthoDB" id="9793390at2"/>
<feature type="transmembrane region" description="Helical" evidence="8">
    <location>
        <begin position="250"/>
        <end position="269"/>
    </location>
</feature>
<name>A0A1F2PIH2_9FIRM</name>
<dbReference type="STRING" id="52694.ACWI_17540"/>
<evidence type="ECO:0000256" key="4">
    <source>
        <dbReference type="ARBA" id="ARBA00022475"/>
    </source>
</evidence>
<evidence type="ECO:0000256" key="6">
    <source>
        <dbReference type="ARBA" id="ARBA00022989"/>
    </source>
</evidence>
<dbReference type="PANTHER" id="PTHR21716">
    <property type="entry name" value="TRANSMEMBRANE PROTEIN"/>
    <property type="match status" value="1"/>
</dbReference>
<evidence type="ECO:0000256" key="7">
    <source>
        <dbReference type="ARBA" id="ARBA00023136"/>
    </source>
</evidence>
<comment type="subcellular location">
    <subcellularLocation>
        <location evidence="1">Cell membrane</location>
        <topology evidence="1">Multi-pass membrane protein</topology>
    </subcellularLocation>
</comment>
<evidence type="ECO:0000256" key="3">
    <source>
        <dbReference type="ARBA" id="ARBA00022448"/>
    </source>
</evidence>
<reference evidence="9 11" key="1">
    <citation type="submission" date="2015-09" db="EMBL/GenBank/DDBJ databases">
        <title>Genome sequence of Acetobacterium wieringae DSM 1911.</title>
        <authorList>
            <person name="Poehlein A."/>
            <person name="Bengelsdorf F.R."/>
            <person name="Schiel-Bengelsdorf B."/>
            <person name="Duerre P."/>
            <person name="Daniel R."/>
        </authorList>
    </citation>
    <scope>NUCLEOTIDE SEQUENCE [LARGE SCALE GENOMIC DNA]</scope>
    <source>
        <strain evidence="9 11">DSM 1911</strain>
    </source>
</reference>
<dbReference type="Proteomes" id="UP001163550">
    <property type="component" value="Chromosome"/>
</dbReference>
<evidence type="ECO:0000256" key="8">
    <source>
        <dbReference type="SAM" id="Phobius"/>
    </source>
</evidence>
<comment type="similarity">
    <text evidence="2">Belongs to the autoinducer-2 exporter (AI-2E) (TC 2.A.86) family.</text>
</comment>
<feature type="transmembrane region" description="Helical" evidence="8">
    <location>
        <begin position="12"/>
        <end position="29"/>
    </location>
</feature>
<evidence type="ECO:0000256" key="5">
    <source>
        <dbReference type="ARBA" id="ARBA00022692"/>
    </source>
</evidence>
<keyword evidence="12" id="KW-1185">Reference proteome</keyword>
<proteinExistence type="inferred from homology"/>
<dbReference type="GO" id="GO:0005886">
    <property type="term" value="C:plasma membrane"/>
    <property type="evidence" value="ECO:0007669"/>
    <property type="project" value="UniProtKB-SubCell"/>
</dbReference>
<feature type="transmembrane region" description="Helical" evidence="8">
    <location>
        <begin position="65"/>
        <end position="86"/>
    </location>
</feature>
<accession>A0A1F2PIH2</accession>